<proteinExistence type="evidence at transcript level"/>
<protein>
    <submittedName>
        <fullName evidence="4">Conotoxin</fullName>
    </submittedName>
</protein>
<evidence type="ECO:0000256" key="1">
    <source>
        <dbReference type="ARBA" id="ARBA00004613"/>
    </source>
</evidence>
<accession>A0A142C1K8</accession>
<sequence>MKLTCLLIVAMLFLMACQLITAEYPRKKQGYSAVRSRDKIQRSDYLKLTKRCTDDGDVCEIGNHNCCSGSCLIYEDGVVCGLGAQYQYMVSR</sequence>
<dbReference type="EMBL" id="KU563961">
    <property type="protein sequence ID" value="AMP44709.1"/>
    <property type="molecule type" value="mRNA"/>
</dbReference>
<evidence type="ECO:0000256" key="2">
    <source>
        <dbReference type="ARBA" id="ARBA00022525"/>
    </source>
</evidence>
<keyword evidence="2" id="KW-0964">Secreted</keyword>
<dbReference type="GO" id="GO:0005576">
    <property type="term" value="C:extracellular region"/>
    <property type="evidence" value="ECO:0007669"/>
    <property type="project" value="UniProtKB-SubCell"/>
</dbReference>
<reference evidence="4" key="1">
    <citation type="submission" date="2015-12" db="EMBL/GenBank/DDBJ databases">
        <title>High throughput identification of novel conotoxins from the Chinese tubular cone snail Conus betulinus by multitranscriptome sequencing.</title>
        <authorList>
            <person name="Ruan Z."/>
            <person name="Peng C."/>
            <person name="Shi Q."/>
            <person name="Yao G."/>
            <person name="Gao B.-M."/>
        </authorList>
    </citation>
    <scope>NUCLEOTIDE SEQUENCE</scope>
</reference>
<feature type="signal peptide" evidence="3">
    <location>
        <begin position="1"/>
        <end position="22"/>
    </location>
</feature>
<dbReference type="InterPro" id="IPR004214">
    <property type="entry name" value="Conotoxin"/>
</dbReference>
<dbReference type="PROSITE" id="PS51257">
    <property type="entry name" value="PROKAR_LIPOPROTEIN"/>
    <property type="match status" value="1"/>
</dbReference>
<comment type="subcellular location">
    <subcellularLocation>
        <location evidence="1">Secreted</location>
    </subcellularLocation>
</comment>
<dbReference type="GO" id="GO:0008200">
    <property type="term" value="F:ion channel inhibitor activity"/>
    <property type="evidence" value="ECO:0007669"/>
    <property type="project" value="InterPro"/>
</dbReference>
<evidence type="ECO:0000313" key="4">
    <source>
        <dbReference type="EMBL" id="AMP44709.1"/>
    </source>
</evidence>
<feature type="chain" id="PRO_5007493555" evidence="3">
    <location>
        <begin position="23"/>
        <end position="92"/>
    </location>
</feature>
<dbReference type="AlphaFoldDB" id="A0A142C1K8"/>
<dbReference type="Pfam" id="PF02950">
    <property type="entry name" value="Conotoxin"/>
    <property type="match status" value="1"/>
</dbReference>
<organism evidence="4">
    <name type="scientific">Conus betulinus</name>
    <name type="common">Beech cone</name>
    <dbReference type="NCBI Taxonomy" id="89764"/>
    <lineage>
        <taxon>Eukaryota</taxon>
        <taxon>Metazoa</taxon>
        <taxon>Spiralia</taxon>
        <taxon>Lophotrochozoa</taxon>
        <taxon>Mollusca</taxon>
        <taxon>Gastropoda</taxon>
        <taxon>Caenogastropoda</taxon>
        <taxon>Neogastropoda</taxon>
        <taxon>Conoidea</taxon>
        <taxon>Conidae</taxon>
        <taxon>Conus</taxon>
        <taxon>Dendroconus</taxon>
    </lineage>
</organism>
<keyword evidence="3" id="KW-0732">Signal</keyword>
<evidence type="ECO:0000256" key="3">
    <source>
        <dbReference type="SAM" id="SignalP"/>
    </source>
</evidence>
<name>A0A142C1K8_CONBE</name>